<proteinExistence type="inferred from homology"/>
<reference evidence="7 8" key="1">
    <citation type="submission" date="2018-02" db="EMBL/GenBank/DDBJ databases">
        <title>Mycoplasma marinum and Mycoplasma todarodis sp. nov., moderately halophilic and psychrotolerant mycoplasmas isolated from cephalopods.</title>
        <authorList>
            <person name="Viver T."/>
        </authorList>
    </citation>
    <scope>NUCLEOTIDE SEQUENCE [LARGE SCALE GENOMIC DNA]</scope>
    <source>
        <strain evidence="7 8">5H</strain>
    </source>
</reference>
<dbReference type="AlphaFoldDB" id="A0A4V6N9K0"/>
<comment type="caution">
    <text evidence="7">The sequence shown here is derived from an EMBL/GenBank/DDBJ whole genome shotgun (WGS) entry which is preliminary data.</text>
</comment>
<dbReference type="PANTHER" id="PTHR15893">
    <property type="entry name" value="RIBOSOMAL PROTEIN L27"/>
    <property type="match status" value="1"/>
</dbReference>
<dbReference type="OrthoDB" id="9803474at2"/>
<evidence type="ECO:0000256" key="2">
    <source>
        <dbReference type="ARBA" id="ARBA00022980"/>
    </source>
</evidence>
<dbReference type="GO" id="GO:0022625">
    <property type="term" value="C:cytosolic large ribosomal subunit"/>
    <property type="evidence" value="ECO:0007669"/>
    <property type="project" value="TreeGrafter"/>
</dbReference>
<comment type="similarity">
    <text evidence="1">Belongs to the bacterial ribosomal protein bL27 family.</text>
</comment>
<name>A0A4V6N9K0_9MOLU</name>
<sequence>MAHKLGGGSTNNGRDSHSKRLGAKLADGQFTLAGGIIYRQRGTKIHPGTNTGRGGDDTKWLKEENTLQFTLKESKLKKQLRNSRKTVFFISKSLYNWLVIC</sequence>
<protein>
    <recommendedName>
        <fullName evidence="4">Large ribosomal subunit protein bL27</fullName>
    </recommendedName>
    <alternativeName>
        <fullName evidence="5">50S ribosomal protein L27</fullName>
    </alternativeName>
</protein>
<dbReference type="PROSITE" id="PS00831">
    <property type="entry name" value="RIBOSOMAL_L27"/>
    <property type="match status" value="1"/>
</dbReference>
<evidence type="ECO:0000256" key="1">
    <source>
        <dbReference type="ARBA" id="ARBA00010797"/>
    </source>
</evidence>
<evidence type="ECO:0000256" key="5">
    <source>
        <dbReference type="ARBA" id="ARBA00035477"/>
    </source>
</evidence>
<evidence type="ECO:0000256" key="3">
    <source>
        <dbReference type="ARBA" id="ARBA00023274"/>
    </source>
</evidence>
<dbReference type="GO" id="GO:0003735">
    <property type="term" value="F:structural constituent of ribosome"/>
    <property type="evidence" value="ECO:0007669"/>
    <property type="project" value="InterPro"/>
</dbReference>
<dbReference type="Gene3D" id="2.40.50.100">
    <property type="match status" value="1"/>
</dbReference>
<evidence type="ECO:0000313" key="8">
    <source>
        <dbReference type="Proteomes" id="UP000291072"/>
    </source>
</evidence>
<evidence type="ECO:0000313" key="7">
    <source>
        <dbReference type="EMBL" id="TCG10988.1"/>
    </source>
</evidence>
<dbReference type="SUPFAM" id="SSF110324">
    <property type="entry name" value="Ribosomal L27 protein-like"/>
    <property type="match status" value="1"/>
</dbReference>
<organism evidence="7 8">
    <name type="scientific">Mycoplasma todarodis</name>
    <dbReference type="NCBI Taxonomy" id="1937191"/>
    <lineage>
        <taxon>Bacteria</taxon>
        <taxon>Bacillati</taxon>
        <taxon>Mycoplasmatota</taxon>
        <taxon>Mollicutes</taxon>
        <taxon>Mycoplasmataceae</taxon>
        <taxon>Mycoplasma</taxon>
    </lineage>
</organism>
<gene>
    <name evidence="7" type="ORF">C4B25_02500</name>
</gene>
<dbReference type="RefSeq" id="WP_131613483.1">
    <property type="nucleotide sequence ID" value="NZ_PSZP01000016.1"/>
</dbReference>
<dbReference type="InterPro" id="IPR018261">
    <property type="entry name" value="Ribosomal_bL27_CS"/>
</dbReference>
<keyword evidence="2 7" id="KW-0689">Ribosomal protein</keyword>
<evidence type="ECO:0000256" key="4">
    <source>
        <dbReference type="ARBA" id="ARBA00035175"/>
    </source>
</evidence>
<dbReference type="PANTHER" id="PTHR15893:SF0">
    <property type="entry name" value="LARGE RIBOSOMAL SUBUNIT PROTEIN BL27M"/>
    <property type="match status" value="1"/>
</dbReference>
<keyword evidence="8" id="KW-1185">Reference proteome</keyword>
<dbReference type="GO" id="GO:0006412">
    <property type="term" value="P:translation"/>
    <property type="evidence" value="ECO:0007669"/>
    <property type="project" value="InterPro"/>
</dbReference>
<feature type="region of interest" description="Disordered" evidence="6">
    <location>
        <begin position="1"/>
        <end position="20"/>
    </location>
</feature>
<dbReference type="InterPro" id="IPR001684">
    <property type="entry name" value="Ribosomal_bL27"/>
</dbReference>
<evidence type="ECO:0000256" key="6">
    <source>
        <dbReference type="SAM" id="MobiDB-lite"/>
    </source>
</evidence>
<dbReference type="PRINTS" id="PR00063">
    <property type="entry name" value="RIBOSOMALL27"/>
</dbReference>
<feature type="compositionally biased region" description="Gly residues" evidence="6">
    <location>
        <begin position="1"/>
        <end position="10"/>
    </location>
</feature>
<keyword evidence="3" id="KW-0687">Ribonucleoprotein</keyword>
<accession>A0A4V6N9K0</accession>
<dbReference type="Proteomes" id="UP000291072">
    <property type="component" value="Unassembled WGS sequence"/>
</dbReference>
<dbReference type="NCBIfam" id="TIGR00062">
    <property type="entry name" value="L27"/>
    <property type="match status" value="1"/>
</dbReference>
<dbReference type="EMBL" id="PSZP01000016">
    <property type="protein sequence ID" value="TCG10988.1"/>
    <property type="molecule type" value="Genomic_DNA"/>
</dbReference>
<dbReference type="Pfam" id="PF01016">
    <property type="entry name" value="Ribosomal_L27"/>
    <property type="match status" value="1"/>
</dbReference>